<protein>
    <submittedName>
        <fullName evidence="2">Uncharacterized protein</fullName>
    </submittedName>
</protein>
<proteinExistence type="predicted"/>
<evidence type="ECO:0000313" key="3">
    <source>
        <dbReference type="Proteomes" id="UP000326198"/>
    </source>
</evidence>
<evidence type="ECO:0000313" key="2">
    <source>
        <dbReference type="EMBL" id="KAE8375665.1"/>
    </source>
</evidence>
<feature type="compositionally biased region" description="Polar residues" evidence="1">
    <location>
        <begin position="1"/>
        <end position="15"/>
    </location>
</feature>
<feature type="region of interest" description="Disordered" evidence="1">
    <location>
        <begin position="1"/>
        <end position="34"/>
    </location>
</feature>
<organism evidence="2 3">
    <name type="scientific">Aspergillus bertholletiae</name>
    <dbReference type="NCBI Taxonomy" id="1226010"/>
    <lineage>
        <taxon>Eukaryota</taxon>
        <taxon>Fungi</taxon>
        <taxon>Dikarya</taxon>
        <taxon>Ascomycota</taxon>
        <taxon>Pezizomycotina</taxon>
        <taxon>Eurotiomycetes</taxon>
        <taxon>Eurotiomycetidae</taxon>
        <taxon>Eurotiales</taxon>
        <taxon>Aspergillaceae</taxon>
        <taxon>Aspergillus</taxon>
        <taxon>Aspergillus subgen. Circumdati</taxon>
    </lineage>
</organism>
<evidence type="ECO:0000256" key="1">
    <source>
        <dbReference type="SAM" id="MobiDB-lite"/>
    </source>
</evidence>
<dbReference type="AlphaFoldDB" id="A0A5N7B0W7"/>
<name>A0A5N7B0W7_9EURO</name>
<feature type="region of interest" description="Disordered" evidence="1">
    <location>
        <begin position="52"/>
        <end position="92"/>
    </location>
</feature>
<keyword evidence="3" id="KW-1185">Reference proteome</keyword>
<dbReference type="EMBL" id="ML736255">
    <property type="protein sequence ID" value="KAE8375665.1"/>
    <property type="molecule type" value="Genomic_DNA"/>
</dbReference>
<dbReference type="OrthoDB" id="4462099at2759"/>
<sequence length="156" mass="17242">MSSPERSNAPNNEQEVQPPVDPQRSVGLATVTHTRSDEVEVRRFYFQDDRAIPGHMVPSTSGYQGAQSQEATEISSDCSLYGEEEPPEQPKEECHCYRDTDVDQSSSVFNGAVVDGVKPVAIRKHHMHGGSVKRDSKVVNGDLDQKSFLAFFCGDK</sequence>
<feature type="compositionally biased region" description="Polar residues" evidence="1">
    <location>
        <begin position="58"/>
        <end position="78"/>
    </location>
</feature>
<gene>
    <name evidence="2" type="ORF">BDV26DRAFT_294781</name>
</gene>
<dbReference type="Proteomes" id="UP000326198">
    <property type="component" value="Unassembled WGS sequence"/>
</dbReference>
<accession>A0A5N7B0W7</accession>
<reference evidence="2 3" key="1">
    <citation type="submission" date="2019-04" db="EMBL/GenBank/DDBJ databases">
        <title>Friends and foes A comparative genomics studyof 23 Aspergillus species from section Flavi.</title>
        <authorList>
            <consortium name="DOE Joint Genome Institute"/>
            <person name="Kjaerbolling I."/>
            <person name="Vesth T."/>
            <person name="Frisvad J.C."/>
            <person name="Nybo J.L."/>
            <person name="Theobald S."/>
            <person name="Kildgaard S."/>
            <person name="Isbrandt T."/>
            <person name="Kuo A."/>
            <person name="Sato A."/>
            <person name="Lyhne E.K."/>
            <person name="Kogle M.E."/>
            <person name="Wiebenga A."/>
            <person name="Kun R.S."/>
            <person name="Lubbers R.J."/>
            <person name="Makela M.R."/>
            <person name="Barry K."/>
            <person name="Chovatia M."/>
            <person name="Clum A."/>
            <person name="Daum C."/>
            <person name="Haridas S."/>
            <person name="He G."/>
            <person name="LaButti K."/>
            <person name="Lipzen A."/>
            <person name="Mondo S."/>
            <person name="Riley R."/>
            <person name="Salamov A."/>
            <person name="Simmons B.A."/>
            <person name="Magnuson J.K."/>
            <person name="Henrissat B."/>
            <person name="Mortensen U.H."/>
            <person name="Larsen T.O."/>
            <person name="Devries R.P."/>
            <person name="Grigoriev I.V."/>
            <person name="Machida M."/>
            <person name="Baker S.E."/>
            <person name="Andersen M.R."/>
        </authorList>
    </citation>
    <scope>NUCLEOTIDE SEQUENCE [LARGE SCALE GENOMIC DNA]</scope>
    <source>
        <strain evidence="2 3">IBT 29228</strain>
    </source>
</reference>